<comment type="subcellular location">
    <subcellularLocation>
        <location evidence="8">Cytoplasm</location>
    </subcellularLocation>
</comment>
<dbReference type="KEGG" id="cbd:CBUD_1536"/>
<dbReference type="HOGENOM" id="CLU_079959_2_0_6"/>
<feature type="binding site" evidence="8">
    <location>
        <begin position="15"/>
        <end position="23"/>
    </location>
    <ligand>
        <name>ATP</name>
        <dbReference type="ChEBI" id="CHEBI:30616"/>
    </ligand>
</feature>
<dbReference type="EC" id="2.7.4.25" evidence="8"/>
<evidence type="ECO:0000256" key="4">
    <source>
        <dbReference type="ARBA" id="ARBA00022777"/>
    </source>
</evidence>
<evidence type="ECO:0000256" key="7">
    <source>
        <dbReference type="ARBA" id="ARBA00048478"/>
    </source>
</evidence>
<evidence type="ECO:0000313" key="10">
    <source>
        <dbReference type="EMBL" id="ABS77796.1"/>
    </source>
</evidence>
<dbReference type="GO" id="GO:0015949">
    <property type="term" value="P:nucleobase-containing small molecule interconversion"/>
    <property type="evidence" value="ECO:0007669"/>
    <property type="project" value="TreeGrafter"/>
</dbReference>
<dbReference type="Proteomes" id="UP000008555">
    <property type="component" value="Chromosome"/>
</dbReference>
<gene>
    <name evidence="8 10" type="primary">cmk</name>
    <name evidence="10" type="ordered locus">CBUD_1536</name>
</gene>
<protein>
    <recommendedName>
        <fullName evidence="8">Cytidylate kinase</fullName>
        <shortName evidence="8">CK</shortName>
        <ecNumber evidence="8">2.7.4.25</ecNumber>
    </recommendedName>
    <alternativeName>
        <fullName evidence="8">Cytidine monophosphate kinase</fullName>
        <shortName evidence="8">CMP kinase</shortName>
    </alternativeName>
</protein>
<evidence type="ECO:0000256" key="8">
    <source>
        <dbReference type="HAMAP-Rule" id="MF_00238"/>
    </source>
</evidence>
<dbReference type="GO" id="GO:0005524">
    <property type="term" value="F:ATP binding"/>
    <property type="evidence" value="ECO:0007669"/>
    <property type="project" value="UniProtKB-UniRule"/>
</dbReference>
<dbReference type="Pfam" id="PF02224">
    <property type="entry name" value="Cytidylate_kin"/>
    <property type="match status" value="1"/>
</dbReference>
<keyword evidence="5 8" id="KW-0067">ATP-binding</keyword>
<sequence>MNARQKPAPVITIDGPSGSGKGTIALRIAQTLNWYLLDSGIIYRAIAWAMAHYKVPLEDSAGLARLLKRVQISIENRILGKKAKISCDGHDITLAIRSEECGALASRASALPIVREAVLQYQRDFRQRPGLVADGRDMGTVVFPDAVLKFYFDADSQQRAYRRYKELQDRGINVSLPDIQEDLEERDRRDITRSISPTKPAEDAVIIDTTHLSIEAVFATVMNHVRQRGLANVANEK</sequence>
<dbReference type="GO" id="GO:0036431">
    <property type="term" value="F:dCMP kinase activity"/>
    <property type="evidence" value="ECO:0007669"/>
    <property type="project" value="InterPro"/>
</dbReference>
<dbReference type="NCBIfam" id="TIGR00017">
    <property type="entry name" value="cmk"/>
    <property type="match status" value="1"/>
</dbReference>
<dbReference type="SUPFAM" id="SSF52540">
    <property type="entry name" value="P-loop containing nucleoside triphosphate hydrolases"/>
    <property type="match status" value="1"/>
</dbReference>
<organism evidence="10 11">
    <name type="scientific">Coxiella burnetii (strain Dugway 5J108-111)</name>
    <dbReference type="NCBI Taxonomy" id="434922"/>
    <lineage>
        <taxon>Bacteria</taxon>
        <taxon>Pseudomonadati</taxon>
        <taxon>Pseudomonadota</taxon>
        <taxon>Gammaproteobacteria</taxon>
        <taxon>Legionellales</taxon>
        <taxon>Coxiellaceae</taxon>
        <taxon>Coxiella</taxon>
    </lineage>
</organism>
<evidence type="ECO:0000256" key="3">
    <source>
        <dbReference type="ARBA" id="ARBA00022741"/>
    </source>
</evidence>
<accession>A9KCT4</accession>
<evidence type="ECO:0000256" key="6">
    <source>
        <dbReference type="ARBA" id="ARBA00047615"/>
    </source>
</evidence>
<dbReference type="InterPro" id="IPR003136">
    <property type="entry name" value="Cytidylate_kin"/>
</dbReference>
<feature type="domain" description="Cytidylate kinase" evidence="9">
    <location>
        <begin position="11"/>
        <end position="226"/>
    </location>
</feature>
<proteinExistence type="inferred from homology"/>
<dbReference type="AlphaFoldDB" id="A9KCT4"/>
<evidence type="ECO:0000313" key="11">
    <source>
        <dbReference type="Proteomes" id="UP000008555"/>
    </source>
</evidence>
<dbReference type="GO" id="GO:0006220">
    <property type="term" value="P:pyrimidine nucleotide metabolic process"/>
    <property type="evidence" value="ECO:0007669"/>
    <property type="project" value="UniProtKB-UniRule"/>
</dbReference>
<keyword evidence="4 8" id="KW-0418">Kinase</keyword>
<dbReference type="GO" id="GO:0036430">
    <property type="term" value="F:CMP kinase activity"/>
    <property type="evidence" value="ECO:0007669"/>
    <property type="project" value="RHEA"/>
</dbReference>
<evidence type="ECO:0000256" key="1">
    <source>
        <dbReference type="ARBA" id="ARBA00009427"/>
    </source>
</evidence>
<dbReference type="InterPro" id="IPR011994">
    <property type="entry name" value="Cytidylate_kinase_dom"/>
</dbReference>
<keyword evidence="3 8" id="KW-0547">Nucleotide-binding</keyword>
<name>A9KCT4_COXBN</name>
<dbReference type="EMBL" id="CP000733">
    <property type="protein sequence ID" value="ABS77796.1"/>
    <property type="molecule type" value="Genomic_DNA"/>
</dbReference>
<reference evidence="10 11" key="1">
    <citation type="journal article" date="2009" name="Infect. Immun.">
        <title>Comparative genomics reveal extensive transposon-mediated genomic plasticity and diversity among potential effector proteins within the genus Coxiella.</title>
        <authorList>
            <person name="Beare P.A."/>
            <person name="Unsworth N."/>
            <person name="Andoh M."/>
            <person name="Voth D.E."/>
            <person name="Omsland A."/>
            <person name="Gilk S.D."/>
            <person name="Williams K.P."/>
            <person name="Sobral B.W."/>
            <person name="Kupko J.J.III."/>
            <person name="Porcella S.F."/>
            <person name="Samuel J.E."/>
            <person name="Heinzen R.A."/>
        </authorList>
    </citation>
    <scope>NUCLEOTIDE SEQUENCE [LARGE SCALE GENOMIC DNA]</scope>
    <source>
        <strain evidence="10 11">Dugway 5J108-111</strain>
    </source>
</reference>
<evidence type="ECO:0000256" key="2">
    <source>
        <dbReference type="ARBA" id="ARBA00022679"/>
    </source>
</evidence>
<comment type="catalytic activity">
    <reaction evidence="6 8">
        <text>dCMP + ATP = dCDP + ADP</text>
        <dbReference type="Rhea" id="RHEA:25094"/>
        <dbReference type="ChEBI" id="CHEBI:30616"/>
        <dbReference type="ChEBI" id="CHEBI:57566"/>
        <dbReference type="ChEBI" id="CHEBI:58593"/>
        <dbReference type="ChEBI" id="CHEBI:456216"/>
        <dbReference type="EC" id="2.7.4.25"/>
    </reaction>
</comment>
<evidence type="ECO:0000259" key="9">
    <source>
        <dbReference type="Pfam" id="PF02224"/>
    </source>
</evidence>
<dbReference type="PANTHER" id="PTHR21299:SF2">
    <property type="entry name" value="CYTIDYLATE KINASE"/>
    <property type="match status" value="1"/>
</dbReference>
<dbReference type="HAMAP" id="MF_00238">
    <property type="entry name" value="Cytidyl_kinase_type1"/>
    <property type="match status" value="1"/>
</dbReference>
<keyword evidence="2 8" id="KW-0808">Transferase</keyword>
<comment type="catalytic activity">
    <reaction evidence="7 8">
        <text>CMP + ATP = CDP + ADP</text>
        <dbReference type="Rhea" id="RHEA:11600"/>
        <dbReference type="ChEBI" id="CHEBI:30616"/>
        <dbReference type="ChEBI" id="CHEBI:58069"/>
        <dbReference type="ChEBI" id="CHEBI:60377"/>
        <dbReference type="ChEBI" id="CHEBI:456216"/>
        <dbReference type="EC" id="2.7.4.25"/>
    </reaction>
</comment>
<keyword evidence="8" id="KW-0963">Cytoplasm</keyword>
<dbReference type="InterPro" id="IPR027417">
    <property type="entry name" value="P-loop_NTPase"/>
</dbReference>
<evidence type="ECO:0000256" key="5">
    <source>
        <dbReference type="ARBA" id="ARBA00022840"/>
    </source>
</evidence>
<dbReference type="RefSeq" id="WP_011997136.1">
    <property type="nucleotide sequence ID" value="NC_009727.1"/>
</dbReference>
<dbReference type="GO" id="GO:0005829">
    <property type="term" value="C:cytosol"/>
    <property type="evidence" value="ECO:0007669"/>
    <property type="project" value="TreeGrafter"/>
</dbReference>
<comment type="similarity">
    <text evidence="1 8">Belongs to the cytidylate kinase family. Type 1 subfamily.</text>
</comment>
<dbReference type="Gene3D" id="3.40.50.300">
    <property type="entry name" value="P-loop containing nucleotide triphosphate hydrolases"/>
    <property type="match status" value="1"/>
</dbReference>
<dbReference type="PANTHER" id="PTHR21299">
    <property type="entry name" value="CYTIDYLATE KINASE/PANTOATE-BETA-ALANINE LIGASE"/>
    <property type="match status" value="1"/>
</dbReference>
<dbReference type="CDD" id="cd02020">
    <property type="entry name" value="CMPK"/>
    <property type="match status" value="1"/>
</dbReference>